<evidence type="ECO:0000313" key="3">
    <source>
        <dbReference type="EnsemblMetazoa" id="XP_024086023.1"/>
    </source>
</evidence>
<name>A0A8I6SRH0_CIMLE</name>
<dbReference type="EnsemblMetazoa" id="XM_024230255.1">
    <property type="protein sequence ID" value="XP_024086023.1"/>
    <property type="gene ID" value="LOC106661262"/>
</dbReference>
<dbReference type="AlphaFoldDB" id="A0A8I6SRH0"/>
<feature type="chain" id="PRO_5035254479" evidence="2">
    <location>
        <begin position="20"/>
        <end position="261"/>
    </location>
</feature>
<keyword evidence="2" id="KW-0732">Signal</keyword>
<keyword evidence="4" id="KW-1185">Reference proteome</keyword>
<organism evidence="3 4">
    <name type="scientific">Cimex lectularius</name>
    <name type="common">Bed bug</name>
    <name type="synonym">Acanthia lectularia</name>
    <dbReference type="NCBI Taxonomy" id="79782"/>
    <lineage>
        <taxon>Eukaryota</taxon>
        <taxon>Metazoa</taxon>
        <taxon>Ecdysozoa</taxon>
        <taxon>Arthropoda</taxon>
        <taxon>Hexapoda</taxon>
        <taxon>Insecta</taxon>
        <taxon>Pterygota</taxon>
        <taxon>Neoptera</taxon>
        <taxon>Paraneoptera</taxon>
        <taxon>Hemiptera</taxon>
        <taxon>Heteroptera</taxon>
        <taxon>Panheteroptera</taxon>
        <taxon>Cimicomorpha</taxon>
        <taxon>Cimicidae</taxon>
        <taxon>Cimex</taxon>
    </lineage>
</organism>
<dbReference type="GeneID" id="106661262"/>
<protein>
    <submittedName>
        <fullName evidence="3">Uncharacterized protein</fullName>
    </submittedName>
</protein>
<dbReference type="OrthoDB" id="6619305at2759"/>
<evidence type="ECO:0000313" key="4">
    <source>
        <dbReference type="Proteomes" id="UP000494040"/>
    </source>
</evidence>
<sequence length="261" mass="29877">MRQALLCLLALLWTRMTLGDDLESGRNYLHSTLNRIQIDRMEPKEESDNFINDDYGYNNIVFSDDDKWDTMNVTGTQPAQNAHEGYQIYSPDAKPDIPVEDLINLIFSPLNKEEPVREETNGNPYPSLQDAEMKPEIENGASQKPSGYYYYFYPLKNLESLKDHESYSDLPAELAQVLKMIKPMMPMMPTMPTKMTTPKTPVGPLFASMLWFVGTALVFIVSILLMPRVKIVKVKSLPEGFDNGLDKIDDKFNKIIQNLRK</sequence>
<evidence type="ECO:0000256" key="1">
    <source>
        <dbReference type="SAM" id="Phobius"/>
    </source>
</evidence>
<accession>A0A8I6SRH0</accession>
<keyword evidence="1" id="KW-0812">Transmembrane</keyword>
<dbReference type="Proteomes" id="UP000494040">
    <property type="component" value="Unassembled WGS sequence"/>
</dbReference>
<dbReference type="KEGG" id="clec:106661262"/>
<evidence type="ECO:0000256" key="2">
    <source>
        <dbReference type="SAM" id="SignalP"/>
    </source>
</evidence>
<proteinExistence type="predicted"/>
<keyword evidence="1" id="KW-0472">Membrane</keyword>
<reference evidence="3" key="1">
    <citation type="submission" date="2022-01" db="UniProtKB">
        <authorList>
            <consortium name="EnsemblMetazoa"/>
        </authorList>
    </citation>
    <scope>IDENTIFICATION</scope>
</reference>
<dbReference type="RefSeq" id="XP_024086023.1">
    <property type="nucleotide sequence ID" value="XM_024230255.1"/>
</dbReference>
<keyword evidence="1" id="KW-1133">Transmembrane helix</keyword>
<feature type="signal peptide" evidence="2">
    <location>
        <begin position="1"/>
        <end position="19"/>
    </location>
</feature>
<feature type="transmembrane region" description="Helical" evidence="1">
    <location>
        <begin position="205"/>
        <end position="226"/>
    </location>
</feature>